<accession>A0ABU6ZCJ8</accession>
<dbReference type="Proteomes" id="UP001341840">
    <property type="component" value="Unassembled WGS sequence"/>
</dbReference>
<evidence type="ECO:0000313" key="2">
    <source>
        <dbReference type="EMBL" id="MED6219568.1"/>
    </source>
</evidence>
<dbReference type="EMBL" id="JASCZI010272043">
    <property type="protein sequence ID" value="MED6219568.1"/>
    <property type="molecule type" value="Genomic_DNA"/>
</dbReference>
<dbReference type="InterPro" id="IPR002156">
    <property type="entry name" value="RNaseH_domain"/>
</dbReference>
<feature type="domain" description="RNase H type-1" evidence="1">
    <location>
        <begin position="77"/>
        <end position="153"/>
    </location>
</feature>
<evidence type="ECO:0000313" key="3">
    <source>
        <dbReference type="Proteomes" id="UP001341840"/>
    </source>
</evidence>
<dbReference type="PANTHER" id="PTHR47723:SF19">
    <property type="entry name" value="POLYNUCLEOTIDYL TRANSFERASE, RIBONUCLEASE H-LIKE SUPERFAMILY PROTEIN"/>
    <property type="match status" value="1"/>
</dbReference>
<proteinExistence type="predicted"/>
<gene>
    <name evidence="2" type="ORF">PIB30_036908</name>
</gene>
<dbReference type="InterPro" id="IPR053151">
    <property type="entry name" value="RNase_H-like"/>
</dbReference>
<dbReference type="PANTHER" id="PTHR47723">
    <property type="entry name" value="OS05G0353850 PROTEIN"/>
    <property type="match status" value="1"/>
</dbReference>
<evidence type="ECO:0000259" key="1">
    <source>
        <dbReference type="Pfam" id="PF13456"/>
    </source>
</evidence>
<keyword evidence="3" id="KW-1185">Reference proteome</keyword>
<organism evidence="2 3">
    <name type="scientific">Stylosanthes scabra</name>
    <dbReference type="NCBI Taxonomy" id="79078"/>
    <lineage>
        <taxon>Eukaryota</taxon>
        <taxon>Viridiplantae</taxon>
        <taxon>Streptophyta</taxon>
        <taxon>Embryophyta</taxon>
        <taxon>Tracheophyta</taxon>
        <taxon>Spermatophyta</taxon>
        <taxon>Magnoliopsida</taxon>
        <taxon>eudicotyledons</taxon>
        <taxon>Gunneridae</taxon>
        <taxon>Pentapetalae</taxon>
        <taxon>rosids</taxon>
        <taxon>fabids</taxon>
        <taxon>Fabales</taxon>
        <taxon>Fabaceae</taxon>
        <taxon>Papilionoideae</taxon>
        <taxon>50 kb inversion clade</taxon>
        <taxon>dalbergioids sensu lato</taxon>
        <taxon>Dalbergieae</taxon>
        <taxon>Pterocarpus clade</taxon>
        <taxon>Stylosanthes</taxon>
    </lineage>
</organism>
<dbReference type="Pfam" id="PF13456">
    <property type="entry name" value="RVT_3"/>
    <property type="match status" value="1"/>
</dbReference>
<protein>
    <recommendedName>
        <fullName evidence="1">RNase H type-1 domain-containing protein</fullName>
    </recommendedName>
</protein>
<comment type="caution">
    <text evidence="2">The sequence shown here is derived from an EMBL/GenBank/DDBJ whole genome shotgun (WGS) entry which is preliminary data.</text>
</comment>
<name>A0ABU6ZCJ8_9FABA</name>
<sequence>MLVVLLVILFSLRLFGGFGEIGIMMCLVLRSHGRCRKSLLVDPTPVIPPCSLPNNNPSLTLIYGWFGHPPLHFIKVNCDGSLMANGHFVGFGCILRDACGNWIGGCSGSLQENNILCCCERFAIWKWLTLAWNFGYHQVICERNSLDAFNLVTLDLSLVMEHRDLVARIKDVEL</sequence>
<reference evidence="2 3" key="1">
    <citation type="journal article" date="2023" name="Plants (Basel)">
        <title>Bridging the Gap: Combining Genomics and Transcriptomics Approaches to Understand Stylosanthes scabra, an Orphan Legume from the Brazilian Caatinga.</title>
        <authorList>
            <person name="Ferreira-Neto J.R.C."/>
            <person name="da Silva M.D."/>
            <person name="Binneck E."/>
            <person name="de Melo N.F."/>
            <person name="da Silva R.H."/>
            <person name="de Melo A.L.T.M."/>
            <person name="Pandolfi V."/>
            <person name="Bustamante F.O."/>
            <person name="Brasileiro-Vidal A.C."/>
            <person name="Benko-Iseppon A.M."/>
        </authorList>
    </citation>
    <scope>NUCLEOTIDE SEQUENCE [LARGE SCALE GENOMIC DNA]</scope>
    <source>
        <tissue evidence="2">Leaves</tissue>
    </source>
</reference>